<dbReference type="RefSeq" id="WP_285670291.1">
    <property type="nucleotide sequence ID" value="NZ_BSYI01000004.1"/>
</dbReference>
<feature type="transmembrane region" description="Helical" evidence="1">
    <location>
        <begin position="71"/>
        <end position="90"/>
    </location>
</feature>
<evidence type="ECO:0008006" key="4">
    <source>
        <dbReference type="Google" id="ProtNLM"/>
    </source>
</evidence>
<keyword evidence="3" id="KW-1185">Reference proteome</keyword>
<feature type="transmembrane region" description="Helical" evidence="1">
    <location>
        <begin position="374"/>
        <end position="394"/>
    </location>
</feature>
<comment type="caution">
    <text evidence="2">The sequence shown here is derived from an EMBL/GenBank/DDBJ whole genome shotgun (WGS) entry which is preliminary data.</text>
</comment>
<feature type="transmembrane region" description="Helical" evidence="1">
    <location>
        <begin position="169"/>
        <end position="188"/>
    </location>
</feature>
<sequence length="428" mass="46580">MDVVRKLLSVAAIALVPATVTVCYLLFGDYAALAFQMRDMEWDFLSGVITALLGVALIQVLPLADERHRQILAMLWLARIAVTLGLMLFYEGYYVVLDAQGYYYNGLRLSDPWALFEYGMGTENITALVGLLSGLTRSYSALKVIFAFIGLLGIYITYLAAARAFGREIPGLLIALGLMPSILFWSSILGKEPVTSFGIALICWGAVGYFTGRGWSALLALAIGLVIAASIRSWLAAIFIAPIIATIFLGGRVSPAVKGVTMLAAVPVFLLTVQRFAEHFAIDSAQQLIQQTNQLAKGFATGGSAQKIETQFTSLLDMILFVPKGMFAALFRPLPGEIMNPFGILAGLENAAVLALLVKGMLRQPLRAVLRQPVLLWAVLTVMAWGAFYGFASYANLGTAFRFRQMIMPVLLPLVLFLAYGPVLSRQR</sequence>
<feature type="transmembrane region" description="Helical" evidence="1">
    <location>
        <begin position="343"/>
        <end position="362"/>
    </location>
</feature>
<feature type="transmembrane region" description="Helical" evidence="1">
    <location>
        <begin position="47"/>
        <end position="64"/>
    </location>
</feature>
<evidence type="ECO:0000313" key="2">
    <source>
        <dbReference type="EMBL" id="GMG81616.1"/>
    </source>
</evidence>
<feature type="transmembrane region" description="Helical" evidence="1">
    <location>
        <begin position="141"/>
        <end position="162"/>
    </location>
</feature>
<protein>
    <recommendedName>
        <fullName evidence="4">Glycosyltransferase RgtA/B/C/D-like domain-containing protein</fullName>
    </recommendedName>
</protein>
<evidence type="ECO:0000256" key="1">
    <source>
        <dbReference type="SAM" id="Phobius"/>
    </source>
</evidence>
<evidence type="ECO:0000313" key="3">
    <source>
        <dbReference type="Proteomes" id="UP001239909"/>
    </source>
</evidence>
<organism evidence="2 3">
    <name type="scientific">Paralimibaculum aggregatum</name>
    <dbReference type="NCBI Taxonomy" id="3036245"/>
    <lineage>
        <taxon>Bacteria</taxon>
        <taxon>Pseudomonadati</taxon>
        <taxon>Pseudomonadota</taxon>
        <taxon>Alphaproteobacteria</taxon>
        <taxon>Rhodobacterales</taxon>
        <taxon>Paracoccaceae</taxon>
        <taxon>Paralimibaculum</taxon>
    </lineage>
</organism>
<keyword evidence="1" id="KW-1133">Transmembrane helix</keyword>
<dbReference type="Proteomes" id="UP001239909">
    <property type="component" value="Unassembled WGS sequence"/>
</dbReference>
<feature type="transmembrane region" description="Helical" evidence="1">
    <location>
        <begin position="7"/>
        <end position="27"/>
    </location>
</feature>
<keyword evidence="1" id="KW-0812">Transmembrane</keyword>
<keyword evidence="1" id="KW-0472">Membrane</keyword>
<feature type="transmembrane region" description="Helical" evidence="1">
    <location>
        <begin position="406"/>
        <end position="424"/>
    </location>
</feature>
<name>A0ABQ6LE42_9RHOB</name>
<feature type="transmembrane region" description="Helical" evidence="1">
    <location>
        <begin position="218"/>
        <end position="249"/>
    </location>
</feature>
<dbReference type="EMBL" id="BSYI01000004">
    <property type="protein sequence ID" value="GMG81616.1"/>
    <property type="molecule type" value="Genomic_DNA"/>
</dbReference>
<gene>
    <name evidence="2" type="ORF">LNKW23_08290</name>
</gene>
<proteinExistence type="predicted"/>
<reference evidence="2 3" key="1">
    <citation type="submission" date="2023-04" db="EMBL/GenBank/DDBJ databases">
        <title>Marinoamorphus aggregata gen. nov., sp. Nov., isolate from tissue of brittle star Ophioplocus japonicus.</title>
        <authorList>
            <person name="Kawano K."/>
            <person name="Sawayama S."/>
            <person name="Nakagawa S."/>
        </authorList>
    </citation>
    <scope>NUCLEOTIDE SEQUENCE [LARGE SCALE GENOMIC DNA]</scope>
    <source>
        <strain evidence="2 3">NKW23</strain>
    </source>
</reference>
<accession>A0ABQ6LE42</accession>